<evidence type="ECO:0000256" key="2">
    <source>
        <dbReference type="SAM" id="Coils"/>
    </source>
</evidence>
<dbReference type="AlphaFoldDB" id="A0A1E5KUD2"/>
<gene>
    <name evidence="5" type="ORF">BCR26_04490</name>
</gene>
<comment type="similarity">
    <text evidence="1">In the N-terminal section; belongs to the LXG family.</text>
</comment>
<dbReference type="Proteomes" id="UP000095256">
    <property type="component" value="Unassembled WGS sequence"/>
</dbReference>
<accession>A0A1E5KUD2</accession>
<keyword evidence="3" id="KW-0472">Membrane</keyword>
<proteinExistence type="inferred from homology"/>
<feature type="coiled-coil region" evidence="2">
    <location>
        <begin position="82"/>
        <end position="158"/>
    </location>
</feature>
<dbReference type="EMBL" id="MIEK01000045">
    <property type="protein sequence ID" value="OEH81505.1"/>
    <property type="molecule type" value="Genomic_DNA"/>
</dbReference>
<evidence type="ECO:0000313" key="5">
    <source>
        <dbReference type="EMBL" id="OEH81505.1"/>
    </source>
</evidence>
<dbReference type="PANTHER" id="PTHR34976">
    <property type="entry name" value="RIBONUCLEASE YQCG-RELATED"/>
    <property type="match status" value="1"/>
</dbReference>
<dbReference type="RefSeq" id="WP_069699557.1">
    <property type="nucleotide sequence ID" value="NZ_JAGGMA010000027.1"/>
</dbReference>
<dbReference type="STRING" id="762845.BCR26_04490"/>
<keyword evidence="6" id="KW-1185">Reference proteome</keyword>
<keyword evidence="3" id="KW-1133">Transmembrane helix</keyword>
<evidence type="ECO:0000256" key="3">
    <source>
        <dbReference type="SAM" id="Phobius"/>
    </source>
</evidence>
<feature type="domain" description="LXG" evidence="4">
    <location>
        <begin position="1"/>
        <end position="225"/>
    </location>
</feature>
<sequence>MSIDMYLGQARSQAASVKSVCNQLSQGYRSLLQSNQQFIGTVELSSKAYDSAKAFFSAVIQPLVQGAEVGAEMTAEACQKFVDQYTSEVDSIDLKSDQLERRIQQVNQSIQNMQHINNNLPSLPLGTNPLKQINQRIIESLETTKRDLEKKLEKLLAFNASSPAIFSEVNAFYGTLAQGLQQANTSFNPSTGTFSIPKGKALDWTKSVNERFVKNEIDKLMKKTKLTKDDLVKLIQIAEQNPNQEMPKSFWDIVSKSWNDISENVKDGTPLDFAALMLETSGNVTLKLGGWYNYITGIKGTNFVIVNPRVAAVTSKMFSQGNLLIGGAKYGLPALGGVLDFVGQVSEGEDVGDAAVKAVAHVGIGLASGKAGAAVGAAIGTAIPIPVVGTVAGAVVGFAAGVVIGAVGSWAFDSLYDNKEKIWEGAKELGGSIKNGVEKIGENIGQAVGGFFGNLGSAFG</sequence>
<dbReference type="OrthoDB" id="2218681at2"/>
<dbReference type="InterPro" id="IPR006829">
    <property type="entry name" value="LXG_dom"/>
</dbReference>
<evidence type="ECO:0000256" key="1">
    <source>
        <dbReference type="ARBA" id="ARBA00034117"/>
    </source>
</evidence>
<reference evidence="5 6" key="1">
    <citation type="submission" date="2016-09" db="EMBL/GenBank/DDBJ databases">
        <authorList>
            <person name="Capua I."/>
            <person name="De Benedictis P."/>
            <person name="Joannis T."/>
            <person name="Lombin L.H."/>
            <person name="Cattoli G."/>
        </authorList>
    </citation>
    <scope>NUCLEOTIDE SEQUENCE [LARGE SCALE GENOMIC DNA]</scope>
    <source>
        <strain evidence="5 6">LMG 25899</strain>
    </source>
</reference>
<comment type="caution">
    <text evidence="5">The sequence shown here is derived from an EMBL/GenBank/DDBJ whole genome shotgun (WGS) entry which is preliminary data.</text>
</comment>
<dbReference type="PROSITE" id="PS51756">
    <property type="entry name" value="LXG"/>
    <property type="match status" value="1"/>
</dbReference>
<name>A0A1E5KUD2_9ENTE</name>
<evidence type="ECO:0000313" key="6">
    <source>
        <dbReference type="Proteomes" id="UP000095256"/>
    </source>
</evidence>
<keyword evidence="2" id="KW-0175">Coiled coil</keyword>
<protein>
    <recommendedName>
        <fullName evidence="4">LXG domain-containing protein</fullName>
    </recommendedName>
</protein>
<dbReference type="PANTHER" id="PTHR34976:SF1">
    <property type="entry name" value="TOXIN BC_0920"/>
    <property type="match status" value="1"/>
</dbReference>
<organism evidence="5 6">
    <name type="scientific">Enterococcus rivorum</name>
    <dbReference type="NCBI Taxonomy" id="762845"/>
    <lineage>
        <taxon>Bacteria</taxon>
        <taxon>Bacillati</taxon>
        <taxon>Bacillota</taxon>
        <taxon>Bacilli</taxon>
        <taxon>Lactobacillales</taxon>
        <taxon>Enterococcaceae</taxon>
        <taxon>Enterococcus</taxon>
    </lineage>
</organism>
<evidence type="ECO:0000259" key="4">
    <source>
        <dbReference type="PROSITE" id="PS51756"/>
    </source>
</evidence>
<feature type="transmembrane region" description="Helical" evidence="3">
    <location>
        <begin position="391"/>
        <end position="412"/>
    </location>
</feature>
<dbReference type="InterPro" id="IPR051768">
    <property type="entry name" value="Bact_secretion_toxin"/>
</dbReference>
<keyword evidence="3" id="KW-0812">Transmembrane</keyword>